<reference evidence="2 3" key="1">
    <citation type="submission" date="2012-05" db="EMBL/GenBank/DDBJ databases">
        <authorList>
            <person name="Harkins D.M."/>
            <person name="Madupu R."/>
            <person name="Durkin A.S."/>
            <person name="Torralba M."/>
            <person name="Methe B."/>
            <person name="Sutton G.G."/>
            <person name="Nelson K.E."/>
        </authorList>
    </citation>
    <scope>NUCLEOTIDE SEQUENCE [LARGE SCALE GENOMIC DNA]</scope>
    <source>
        <strain evidence="2 3">F0490</strain>
    </source>
</reference>
<dbReference type="Proteomes" id="UP000004578">
    <property type="component" value="Unassembled WGS sequence"/>
</dbReference>
<accession>J0MS17</accession>
<keyword evidence="1" id="KW-0812">Transmembrane</keyword>
<dbReference type="PANTHER" id="PTHR35007">
    <property type="entry name" value="INTEGRAL MEMBRANE PROTEIN-RELATED"/>
    <property type="match status" value="1"/>
</dbReference>
<evidence type="ECO:0000256" key="1">
    <source>
        <dbReference type="SAM" id="Phobius"/>
    </source>
</evidence>
<feature type="transmembrane region" description="Helical" evidence="1">
    <location>
        <begin position="171"/>
        <end position="191"/>
    </location>
</feature>
<comment type="caution">
    <text evidence="2">The sequence shown here is derived from an EMBL/GenBank/DDBJ whole genome shotgun (WGS) entry which is preliminary data.</text>
</comment>
<organism evidence="2 3">
    <name type="scientific">Schaalia georgiae F0490</name>
    <dbReference type="NCBI Taxonomy" id="1125717"/>
    <lineage>
        <taxon>Bacteria</taxon>
        <taxon>Bacillati</taxon>
        <taxon>Actinomycetota</taxon>
        <taxon>Actinomycetes</taxon>
        <taxon>Actinomycetales</taxon>
        <taxon>Actinomycetaceae</taxon>
        <taxon>Schaalia</taxon>
    </lineage>
</organism>
<dbReference type="PANTHER" id="PTHR35007:SF4">
    <property type="entry name" value="CONSERVED TRANSMEMBRANE PROTEIN-RELATED"/>
    <property type="match status" value="1"/>
</dbReference>
<evidence type="ECO:0000313" key="3">
    <source>
        <dbReference type="Proteomes" id="UP000004578"/>
    </source>
</evidence>
<name>J0MS17_9ACTO</name>
<proteinExistence type="predicted"/>
<evidence type="ECO:0008006" key="4">
    <source>
        <dbReference type="Google" id="ProtNLM"/>
    </source>
</evidence>
<dbReference type="RefSeq" id="WP_005872265.1">
    <property type="nucleotide sequence ID" value="NZ_AKFS01000283.1"/>
</dbReference>
<dbReference type="PATRIC" id="fig|1125717.3.peg.1765"/>
<protein>
    <recommendedName>
        <fullName evidence="4">Type II secretion system protein F</fullName>
    </recommendedName>
</protein>
<keyword evidence="1" id="KW-1133">Transmembrane helix</keyword>
<gene>
    <name evidence="2" type="ORF">HMPREF1317_1927</name>
</gene>
<feature type="transmembrane region" description="Helical" evidence="1">
    <location>
        <begin position="311"/>
        <end position="337"/>
    </location>
</feature>
<dbReference type="AlphaFoldDB" id="J0MS17"/>
<dbReference type="EMBL" id="AKFS01000283">
    <property type="protein sequence ID" value="EJF37044.1"/>
    <property type="molecule type" value="Genomic_DNA"/>
</dbReference>
<feature type="transmembrane region" description="Helical" evidence="1">
    <location>
        <begin position="140"/>
        <end position="159"/>
    </location>
</feature>
<sequence>RPERPRRWEPADLSLLVSEVAARLEAGAPAEGAWSESWRRAGPGQWDGMDDEGVPLPLARLAAPRPWYRAGGARPALEALLRGAVARRMGTAASSVCAACRFTHRLGAPLARVLTVIADGVDDAEDIEEARRIASAGPRASARTLTALPAVGIVVAWALGADPWGTLTGGGAGSVCGVVGLLLLVAGHAVSARLLARLRSRDGAVDEAMACDLVLAGLRCGASIPQVLAALGGAVGSDGLMRISRELRLGVGWAAAWDPTPPGTELLREGLEAAWLQGVSPEAQLRRAAAQTRRHRIADAKKAAEELGISLVAPLGALLLPAFVLLGLVPIVIHMFAGILGGV</sequence>
<evidence type="ECO:0000313" key="2">
    <source>
        <dbReference type="EMBL" id="EJF37044.1"/>
    </source>
</evidence>
<feature type="non-terminal residue" evidence="2">
    <location>
        <position position="1"/>
    </location>
</feature>
<keyword evidence="1" id="KW-0472">Membrane</keyword>
<keyword evidence="3" id="KW-1185">Reference proteome</keyword>